<evidence type="ECO:0000313" key="2">
    <source>
        <dbReference type="Proteomes" id="UP000241848"/>
    </source>
</evidence>
<name>A0A2T2WLY6_9FIRM</name>
<dbReference type="AlphaFoldDB" id="A0A2T2WLY6"/>
<proteinExistence type="predicted"/>
<comment type="caution">
    <text evidence="1">The sequence shown here is derived from an EMBL/GenBank/DDBJ whole genome shotgun (WGS) entry which is preliminary data.</text>
</comment>
<dbReference type="Proteomes" id="UP000241848">
    <property type="component" value="Unassembled WGS sequence"/>
</dbReference>
<organism evidence="1 2">
    <name type="scientific">Sulfobacillus acidophilus</name>
    <dbReference type="NCBI Taxonomy" id="53633"/>
    <lineage>
        <taxon>Bacteria</taxon>
        <taxon>Bacillati</taxon>
        <taxon>Bacillota</taxon>
        <taxon>Clostridia</taxon>
        <taxon>Eubacteriales</taxon>
        <taxon>Clostridiales Family XVII. Incertae Sedis</taxon>
        <taxon>Sulfobacillus</taxon>
    </lineage>
</organism>
<sequence length="94" mass="10666">MPALWAAACARTGDPSRADFAVAVRAVRRQLADHDVVLLLTTWMTLDRRRKHRPVKRYLVYTIQKARQLTGVVAPGVWVEGQFDPDRVPWANSV</sequence>
<reference evidence="1 2" key="1">
    <citation type="journal article" date="2014" name="BMC Genomics">
        <title>Comparison of environmental and isolate Sulfobacillus genomes reveals diverse carbon, sulfur, nitrogen, and hydrogen metabolisms.</title>
        <authorList>
            <person name="Justice N.B."/>
            <person name="Norman A."/>
            <person name="Brown C.T."/>
            <person name="Singh A."/>
            <person name="Thomas B.C."/>
            <person name="Banfield J.F."/>
        </authorList>
    </citation>
    <scope>NUCLEOTIDE SEQUENCE [LARGE SCALE GENOMIC DNA]</scope>
    <source>
        <strain evidence="1">AMDSBA3</strain>
    </source>
</reference>
<gene>
    <name evidence="1" type="ORF">C7B45_03910</name>
</gene>
<dbReference type="EMBL" id="PXYV01000007">
    <property type="protein sequence ID" value="PSR23247.1"/>
    <property type="molecule type" value="Genomic_DNA"/>
</dbReference>
<protein>
    <submittedName>
        <fullName evidence="1">Uncharacterized protein</fullName>
    </submittedName>
</protein>
<accession>A0A2T2WLY6</accession>
<evidence type="ECO:0000313" key="1">
    <source>
        <dbReference type="EMBL" id="PSR23247.1"/>
    </source>
</evidence>